<feature type="transmembrane region" description="Helical" evidence="10">
    <location>
        <begin position="117"/>
        <end position="137"/>
    </location>
</feature>
<dbReference type="GO" id="GO:0005886">
    <property type="term" value="C:plasma membrane"/>
    <property type="evidence" value="ECO:0007669"/>
    <property type="project" value="UniProtKB-SubCell"/>
</dbReference>
<evidence type="ECO:0000256" key="3">
    <source>
        <dbReference type="ARBA" id="ARBA00022449"/>
    </source>
</evidence>
<dbReference type="InterPro" id="IPR002528">
    <property type="entry name" value="MATE_fam"/>
</dbReference>
<feature type="transmembrane region" description="Helical" evidence="10">
    <location>
        <begin position="376"/>
        <end position="395"/>
    </location>
</feature>
<feature type="transmembrane region" description="Helical" evidence="10">
    <location>
        <begin position="311"/>
        <end position="335"/>
    </location>
</feature>
<dbReference type="GO" id="GO:0006811">
    <property type="term" value="P:monoatomic ion transport"/>
    <property type="evidence" value="ECO:0007669"/>
    <property type="project" value="UniProtKB-KW"/>
</dbReference>
<feature type="transmembrane region" description="Helical" evidence="10">
    <location>
        <begin position="270"/>
        <end position="290"/>
    </location>
</feature>
<keyword evidence="7" id="KW-0406">Ion transport</keyword>
<feature type="transmembrane region" description="Helical" evidence="10">
    <location>
        <begin position="183"/>
        <end position="203"/>
    </location>
</feature>
<feature type="transmembrane region" description="Helical" evidence="10">
    <location>
        <begin position="407"/>
        <end position="427"/>
    </location>
</feature>
<dbReference type="GO" id="GO:0042910">
    <property type="term" value="F:xenobiotic transmembrane transporter activity"/>
    <property type="evidence" value="ECO:0007669"/>
    <property type="project" value="InterPro"/>
</dbReference>
<reference evidence="11" key="1">
    <citation type="journal article" date="2013" name="PLoS ONE">
        <title>Metagenomic insights into the carbohydrate-active enzymes carried by the microorganisms adhering to solid digesta in the rumen of cows.</title>
        <authorList>
            <person name="Wang L."/>
            <person name="Hatem A."/>
            <person name="Catalyurek U.V."/>
            <person name="Morrison M."/>
            <person name="Yu Z."/>
        </authorList>
    </citation>
    <scope>NUCLEOTIDE SEQUENCE</scope>
</reference>
<dbReference type="GO" id="GO:0015297">
    <property type="term" value="F:antiporter activity"/>
    <property type="evidence" value="ECO:0007669"/>
    <property type="project" value="UniProtKB-KW"/>
</dbReference>
<dbReference type="AlphaFoldDB" id="W0FJR9"/>
<evidence type="ECO:0000256" key="4">
    <source>
        <dbReference type="ARBA" id="ARBA00022475"/>
    </source>
</evidence>
<evidence type="ECO:0000256" key="6">
    <source>
        <dbReference type="ARBA" id="ARBA00022989"/>
    </source>
</evidence>
<evidence type="ECO:0000313" key="11">
    <source>
        <dbReference type="EMBL" id="AHF25103.1"/>
    </source>
</evidence>
<accession>W0FJR9</accession>
<keyword evidence="8 10" id="KW-0472">Membrane</keyword>
<comment type="subcellular location">
    <subcellularLocation>
        <location evidence="1">Cell membrane</location>
        <topology evidence="1">Multi-pass membrane protein</topology>
    </subcellularLocation>
</comment>
<evidence type="ECO:0000256" key="2">
    <source>
        <dbReference type="ARBA" id="ARBA00022448"/>
    </source>
</evidence>
<keyword evidence="3" id="KW-0050">Antiport</keyword>
<evidence type="ECO:0000256" key="5">
    <source>
        <dbReference type="ARBA" id="ARBA00022692"/>
    </source>
</evidence>
<feature type="transmembrane region" description="Helical" evidence="10">
    <location>
        <begin position="149"/>
        <end position="171"/>
    </location>
</feature>
<keyword evidence="2" id="KW-0813">Transport</keyword>
<feature type="transmembrane region" description="Helical" evidence="10">
    <location>
        <begin position="75"/>
        <end position="97"/>
    </location>
</feature>
<evidence type="ECO:0000256" key="9">
    <source>
        <dbReference type="ARBA" id="ARBA00031636"/>
    </source>
</evidence>
<dbReference type="PANTHER" id="PTHR43298">
    <property type="entry name" value="MULTIDRUG RESISTANCE PROTEIN NORM-RELATED"/>
    <property type="match status" value="1"/>
</dbReference>
<dbReference type="InterPro" id="IPR050222">
    <property type="entry name" value="MATE_MdtK"/>
</dbReference>
<sequence length="439" mass="47991">MMVQNGISNFVNLLDNLMIGRVGTNSLSGVAIANQLIFVFFLVIFGATAGAGIFTAQFKGNNDNDGIRYSFRFKLVFNTILAGICIIIFALLSPYLINLFLMGEGDPADAAETLKIGISYMRIILVSLIPIGLTQAYAGTLRDLGSTKVPMYASLCAIFVNLVGNWILIYGQFGLPALGADGAAIATVISRFVELSILIVYTGRHPDMFPFIKGAFKNFHVPGAMARKFFFKSLPLMANETFWSLGMTVINQSYSYRSLDAVAAMNIQSTIWNVMGVSFLAMGEAVGIMMGHILGSGELDSAKQKANTMRWFTVICGVFFAAIMAGISPFFPMLYNTSDQIRNLASGFILIAACAMPFVAYTHASYFIIRSGGNTLITVLFDSIYTWAIAVTAAFCMSRFTTLSVTWMLAIVNGLEVIKCFIAFFFVRSGIWIRNIVKD</sequence>
<name>W0FJR9_9BACT</name>
<evidence type="ECO:0000256" key="1">
    <source>
        <dbReference type="ARBA" id="ARBA00004651"/>
    </source>
</evidence>
<feature type="transmembrane region" description="Helical" evidence="10">
    <location>
        <begin position="347"/>
        <end position="369"/>
    </location>
</feature>
<keyword evidence="5 10" id="KW-0812">Transmembrane</keyword>
<dbReference type="PANTHER" id="PTHR43298:SF2">
    <property type="entry name" value="FMN_FAD EXPORTER YEEO-RELATED"/>
    <property type="match status" value="1"/>
</dbReference>
<evidence type="ECO:0000256" key="7">
    <source>
        <dbReference type="ARBA" id="ARBA00023065"/>
    </source>
</evidence>
<evidence type="ECO:0000256" key="10">
    <source>
        <dbReference type="SAM" id="Phobius"/>
    </source>
</evidence>
<dbReference type="NCBIfam" id="TIGR00797">
    <property type="entry name" value="matE"/>
    <property type="match status" value="1"/>
</dbReference>
<organism evidence="11">
    <name type="scientific">uncultured bacterium Contig1552</name>
    <dbReference type="NCBI Taxonomy" id="1393454"/>
    <lineage>
        <taxon>Bacteria</taxon>
        <taxon>environmental samples</taxon>
    </lineage>
</organism>
<dbReference type="InterPro" id="IPR048279">
    <property type="entry name" value="MdtK-like"/>
</dbReference>
<proteinExistence type="predicted"/>
<keyword evidence="4" id="KW-1003">Cell membrane</keyword>
<feature type="transmembrane region" description="Helical" evidence="10">
    <location>
        <begin position="32"/>
        <end position="54"/>
    </location>
</feature>
<evidence type="ECO:0000256" key="8">
    <source>
        <dbReference type="ARBA" id="ARBA00023136"/>
    </source>
</evidence>
<dbReference type="Pfam" id="PF01554">
    <property type="entry name" value="MatE"/>
    <property type="match status" value="2"/>
</dbReference>
<dbReference type="EMBL" id="KC246819">
    <property type="protein sequence ID" value="AHF25103.1"/>
    <property type="molecule type" value="Genomic_DNA"/>
</dbReference>
<dbReference type="PIRSF" id="PIRSF006603">
    <property type="entry name" value="DinF"/>
    <property type="match status" value="1"/>
</dbReference>
<protein>
    <recommendedName>
        <fullName evidence="9">Multidrug-efflux transporter</fullName>
    </recommendedName>
</protein>
<keyword evidence="6 10" id="KW-1133">Transmembrane helix</keyword>